<evidence type="ECO:0008006" key="4">
    <source>
        <dbReference type="Google" id="ProtNLM"/>
    </source>
</evidence>
<proteinExistence type="predicted"/>
<organism evidence="2 3">
    <name type="scientific">Favolaschia claudopus</name>
    <dbReference type="NCBI Taxonomy" id="2862362"/>
    <lineage>
        <taxon>Eukaryota</taxon>
        <taxon>Fungi</taxon>
        <taxon>Dikarya</taxon>
        <taxon>Basidiomycota</taxon>
        <taxon>Agaricomycotina</taxon>
        <taxon>Agaricomycetes</taxon>
        <taxon>Agaricomycetidae</taxon>
        <taxon>Agaricales</taxon>
        <taxon>Marasmiineae</taxon>
        <taxon>Mycenaceae</taxon>
        <taxon>Favolaschia</taxon>
    </lineage>
</organism>
<gene>
    <name evidence="2" type="ORF">R3P38DRAFT_2785248</name>
</gene>
<comment type="caution">
    <text evidence="2">The sequence shown here is derived from an EMBL/GenBank/DDBJ whole genome shotgun (WGS) entry which is preliminary data.</text>
</comment>
<protein>
    <recommendedName>
        <fullName evidence="4">Elongator complex protein 5</fullName>
    </recommendedName>
</protein>
<sequence>MTGLRTWTAGPRDTIRGHSCGFDLMILWFHHILSSSTRSNAIESSKRLYSSSLTALHLPQSLTRVLLDDLPASLTPPWSPSSPVSLSSTGLILIVDPALQIYHLTFTLLTSFLSPSSLSPPSLLFSTPSVLQPMSKLNELRLWTPQLHDYEDDAAVFNSEPFVSVFQNCLNTPTTRSKSTDDILLEHLQTVFKPAEYGSFIRFQHQGGNNQRKSEGEELAYRALVEAQTGAIRKYFPSFNERQVPPDFSWTDDLESRNHPDDVDSDGDDLKI</sequence>
<reference evidence="2 3" key="1">
    <citation type="journal article" date="2024" name="J Genomics">
        <title>Draft genome sequencing and assembly of Favolaschia claudopus CIRM-BRFM 2984 isolated from oak limbs.</title>
        <authorList>
            <person name="Navarro D."/>
            <person name="Drula E."/>
            <person name="Chaduli D."/>
            <person name="Cazenave R."/>
            <person name="Ahrendt S."/>
            <person name="Wang J."/>
            <person name="Lipzen A."/>
            <person name="Daum C."/>
            <person name="Barry K."/>
            <person name="Grigoriev I.V."/>
            <person name="Favel A."/>
            <person name="Rosso M.N."/>
            <person name="Martin F."/>
        </authorList>
    </citation>
    <scope>NUCLEOTIDE SEQUENCE [LARGE SCALE GENOMIC DNA]</scope>
    <source>
        <strain evidence="2 3">CIRM-BRFM 2984</strain>
    </source>
</reference>
<dbReference type="Proteomes" id="UP001362999">
    <property type="component" value="Unassembled WGS sequence"/>
</dbReference>
<evidence type="ECO:0000313" key="2">
    <source>
        <dbReference type="EMBL" id="KAK7016834.1"/>
    </source>
</evidence>
<name>A0AAW0AX81_9AGAR</name>
<dbReference type="AlphaFoldDB" id="A0AAW0AX81"/>
<evidence type="ECO:0000313" key="3">
    <source>
        <dbReference type="Proteomes" id="UP001362999"/>
    </source>
</evidence>
<accession>A0AAW0AX81</accession>
<keyword evidence="3" id="KW-1185">Reference proteome</keyword>
<feature type="region of interest" description="Disordered" evidence="1">
    <location>
        <begin position="241"/>
        <end position="272"/>
    </location>
</feature>
<feature type="compositionally biased region" description="Basic and acidic residues" evidence="1">
    <location>
        <begin position="254"/>
        <end position="272"/>
    </location>
</feature>
<evidence type="ECO:0000256" key="1">
    <source>
        <dbReference type="SAM" id="MobiDB-lite"/>
    </source>
</evidence>
<dbReference type="EMBL" id="JAWWNJ010000049">
    <property type="protein sequence ID" value="KAK7016834.1"/>
    <property type="molecule type" value="Genomic_DNA"/>
</dbReference>